<organism evidence="1 2">
    <name type="scientific">Discostella pseudostelligera</name>
    <dbReference type="NCBI Taxonomy" id="259834"/>
    <lineage>
        <taxon>Eukaryota</taxon>
        <taxon>Sar</taxon>
        <taxon>Stramenopiles</taxon>
        <taxon>Ochrophyta</taxon>
        <taxon>Bacillariophyta</taxon>
        <taxon>Coscinodiscophyceae</taxon>
        <taxon>Thalassiosirophycidae</taxon>
        <taxon>Stephanodiscales</taxon>
        <taxon>Stephanodiscaceae</taxon>
        <taxon>Discostella</taxon>
    </lineage>
</organism>
<evidence type="ECO:0000313" key="2">
    <source>
        <dbReference type="Proteomes" id="UP001530293"/>
    </source>
</evidence>
<keyword evidence="2" id="KW-1185">Reference proteome</keyword>
<protein>
    <submittedName>
        <fullName evidence="1">Uncharacterized protein</fullName>
    </submittedName>
</protein>
<gene>
    <name evidence="1" type="ORF">ACHAWU_000081</name>
</gene>
<sequence>MSDNCLSSEMLDVDGRRSGVLSTSSYRDIHHCSQACRTEKVRKEVAAAIIKAITNNEVAKAADIPTENLVVRFSEAVDGFPLPPGHTYESLGLSNEETKDEK</sequence>
<proteinExistence type="predicted"/>
<dbReference type="AlphaFoldDB" id="A0ABD3MG00"/>
<comment type="caution">
    <text evidence="1">The sequence shown here is derived from an EMBL/GenBank/DDBJ whole genome shotgun (WGS) entry which is preliminary data.</text>
</comment>
<name>A0ABD3MG00_9STRA</name>
<evidence type="ECO:0000313" key="1">
    <source>
        <dbReference type="EMBL" id="KAL3761594.1"/>
    </source>
</evidence>
<dbReference type="EMBL" id="JALLBG020000148">
    <property type="protein sequence ID" value="KAL3761594.1"/>
    <property type="molecule type" value="Genomic_DNA"/>
</dbReference>
<dbReference type="Proteomes" id="UP001530293">
    <property type="component" value="Unassembled WGS sequence"/>
</dbReference>
<reference evidence="1 2" key="1">
    <citation type="submission" date="2024-10" db="EMBL/GenBank/DDBJ databases">
        <title>Updated reference genomes for cyclostephanoid diatoms.</title>
        <authorList>
            <person name="Roberts W.R."/>
            <person name="Alverson A.J."/>
        </authorList>
    </citation>
    <scope>NUCLEOTIDE SEQUENCE [LARGE SCALE GENOMIC DNA]</scope>
    <source>
        <strain evidence="1 2">AJA232-27</strain>
    </source>
</reference>
<accession>A0ABD3MG00</accession>